<evidence type="ECO:0000313" key="1">
    <source>
        <dbReference type="EMBL" id="AIG96902.1"/>
    </source>
</evidence>
<dbReference type="Proteomes" id="UP000028501">
    <property type="component" value="Chromosome"/>
</dbReference>
<dbReference type="AlphaFoldDB" id="A0A075WBK3"/>
<dbReference type="KEGG" id="afg:AFULGI_00000560"/>
<dbReference type="InterPro" id="IPR029060">
    <property type="entry name" value="PIN-like_dom_sf"/>
</dbReference>
<sequence>MDVEVANMAAKLRVRGLKLPNAIVVSTAILSDSVLITKDRGIRYEGLEILTPEEFVEKYLM</sequence>
<dbReference type="HOGENOM" id="CLU_2911282_0_0_2"/>
<reference evidence="1 2" key="1">
    <citation type="submission" date="2013-07" db="EMBL/GenBank/DDBJ databases">
        <title>Genome of Archaeoglobus fulgidus.</title>
        <authorList>
            <person name="Fiebig A."/>
            <person name="Birkeland N.-K."/>
        </authorList>
    </citation>
    <scope>NUCLEOTIDE SEQUENCE [LARGE SCALE GENOMIC DNA]</scope>
    <source>
        <strain evidence="1 2">DSM 8774</strain>
    </source>
</reference>
<evidence type="ECO:0000313" key="2">
    <source>
        <dbReference type="Proteomes" id="UP000028501"/>
    </source>
</evidence>
<gene>
    <name evidence="1" type="ORF">AFULGI_00000560</name>
</gene>
<protein>
    <submittedName>
        <fullName evidence="1">Uncharacterized protein</fullName>
    </submittedName>
</protein>
<dbReference type="EMBL" id="CP006577">
    <property type="protein sequence ID" value="AIG96902.1"/>
    <property type="molecule type" value="Genomic_DNA"/>
</dbReference>
<organism evidence="1 2">
    <name type="scientific">Archaeoglobus fulgidus DSM 8774</name>
    <dbReference type="NCBI Taxonomy" id="1344584"/>
    <lineage>
        <taxon>Archaea</taxon>
        <taxon>Methanobacteriati</taxon>
        <taxon>Methanobacteriota</taxon>
        <taxon>Archaeoglobi</taxon>
        <taxon>Archaeoglobales</taxon>
        <taxon>Archaeoglobaceae</taxon>
        <taxon>Archaeoglobus</taxon>
    </lineage>
</organism>
<proteinExistence type="predicted"/>
<name>A0A075WBK3_ARCFL</name>
<dbReference type="SUPFAM" id="SSF88723">
    <property type="entry name" value="PIN domain-like"/>
    <property type="match status" value="1"/>
</dbReference>
<accession>A0A075WBK3</accession>
<dbReference type="SMR" id="A0A075WBK3"/>